<feature type="compositionally biased region" description="Polar residues" evidence="1">
    <location>
        <begin position="63"/>
        <end position="77"/>
    </location>
</feature>
<feature type="region of interest" description="Disordered" evidence="1">
    <location>
        <begin position="58"/>
        <end position="77"/>
    </location>
</feature>
<dbReference type="AlphaFoldDB" id="R7QEA7"/>
<protein>
    <submittedName>
        <fullName evidence="2">Uncharacterized protein</fullName>
    </submittedName>
</protein>
<organism evidence="2 3">
    <name type="scientific">Chondrus crispus</name>
    <name type="common">Carrageen Irish moss</name>
    <name type="synonym">Polymorpha crispa</name>
    <dbReference type="NCBI Taxonomy" id="2769"/>
    <lineage>
        <taxon>Eukaryota</taxon>
        <taxon>Rhodophyta</taxon>
        <taxon>Florideophyceae</taxon>
        <taxon>Rhodymeniophycidae</taxon>
        <taxon>Gigartinales</taxon>
        <taxon>Gigartinaceae</taxon>
        <taxon>Chondrus</taxon>
    </lineage>
</organism>
<dbReference type="PhylomeDB" id="R7QEA7"/>
<dbReference type="GeneID" id="17323325"/>
<dbReference type="KEGG" id="ccp:CHC_T00004160001"/>
<dbReference type="EMBL" id="HG001747">
    <property type="protein sequence ID" value="CDF35791.1"/>
    <property type="molecule type" value="Genomic_DNA"/>
</dbReference>
<gene>
    <name evidence="2" type="ORF">CHC_T00004160001</name>
</gene>
<name>R7QEA7_CHOCR</name>
<evidence type="ECO:0000313" key="2">
    <source>
        <dbReference type="EMBL" id="CDF35791.1"/>
    </source>
</evidence>
<reference evidence="3" key="1">
    <citation type="journal article" date="2013" name="Proc. Natl. Acad. Sci. U.S.A.">
        <title>Genome structure and metabolic features in the red seaweed Chondrus crispus shed light on evolution of the Archaeplastida.</title>
        <authorList>
            <person name="Collen J."/>
            <person name="Porcel B."/>
            <person name="Carre W."/>
            <person name="Ball S.G."/>
            <person name="Chaparro C."/>
            <person name="Tonon T."/>
            <person name="Barbeyron T."/>
            <person name="Michel G."/>
            <person name="Noel B."/>
            <person name="Valentin K."/>
            <person name="Elias M."/>
            <person name="Artiguenave F."/>
            <person name="Arun A."/>
            <person name="Aury J.M."/>
            <person name="Barbosa-Neto J.F."/>
            <person name="Bothwell J.H."/>
            <person name="Bouget F.Y."/>
            <person name="Brillet L."/>
            <person name="Cabello-Hurtado F."/>
            <person name="Capella-Gutierrez S."/>
            <person name="Charrier B."/>
            <person name="Cladiere L."/>
            <person name="Cock J.M."/>
            <person name="Coelho S.M."/>
            <person name="Colleoni C."/>
            <person name="Czjzek M."/>
            <person name="Da Silva C."/>
            <person name="Delage L."/>
            <person name="Denoeud F."/>
            <person name="Deschamps P."/>
            <person name="Dittami S.M."/>
            <person name="Gabaldon T."/>
            <person name="Gachon C.M."/>
            <person name="Groisillier A."/>
            <person name="Herve C."/>
            <person name="Jabbari K."/>
            <person name="Katinka M."/>
            <person name="Kloareg B."/>
            <person name="Kowalczyk N."/>
            <person name="Labadie K."/>
            <person name="Leblanc C."/>
            <person name="Lopez P.J."/>
            <person name="McLachlan D.H."/>
            <person name="Meslet-Cladiere L."/>
            <person name="Moustafa A."/>
            <person name="Nehr Z."/>
            <person name="Nyvall Collen P."/>
            <person name="Panaud O."/>
            <person name="Partensky F."/>
            <person name="Poulain J."/>
            <person name="Rensing S.A."/>
            <person name="Rousvoal S."/>
            <person name="Samson G."/>
            <person name="Symeonidi A."/>
            <person name="Weissenbach J."/>
            <person name="Zambounis A."/>
            <person name="Wincker P."/>
            <person name="Boyen C."/>
        </authorList>
    </citation>
    <scope>NUCLEOTIDE SEQUENCE [LARGE SCALE GENOMIC DNA]</scope>
    <source>
        <strain evidence="3">cv. Stackhouse</strain>
    </source>
</reference>
<accession>R7QEA7</accession>
<dbReference type="Proteomes" id="UP000012073">
    <property type="component" value="Unassembled WGS sequence"/>
</dbReference>
<evidence type="ECO:0000313" key="3">
    <source>
        <dbReference type="Proteomes" id="UP000012073"/>
    </source>
</evidence>
<dbReference type="Gramene" id="CDF35791">
    <property type="protein sequence ID" value="CDF35791"/>
    <property type="gene ID" value="CHC_T00004160001"/>
</dbReference>
<dbReference type="RefSeq" id="XP_005715610.1">
    <property type="nucleotide sequence ID" value="XM_005715553.1"/>
</dbReference>
<evidence type="ECO:0000256" key="1">
    <source>
        <dbReference type="SAM" id="MobiDB-lite"/>
    </source>
</evidence>
<proteinExistence type="predicted"/>
<keyword evidence="3" id="KW-1185">Reference proteome</keyword>
<sequence length="77" mass="8347">MDDCVAEGECEITERRAVQSAVVLARLFESLGSLGVECDVSNALSHLRSTKRAFLEARHERQGQATTADSNNRVLAG</sequence>